<dbReference type="Pfam" id="PF00622">
    <property type="entry name" value="SPRY"/>
    <property type="match status" value="1"/>
</dbReference>
<dbReference type="PROSITE" id="PS50837">
    <property type="entry name" value="NACHT"/>
    <property type="match status" value="1"/>
</dbReference>
<dbReference type="Proteomes" id="UP000265020">
    <property type="component" value="Unassembled WGS sequence"/>
</dbReference>
<dbReference type="Gene3D" id="3.40.50.300">
    <property type="entry name" value="P-loop containing nucleotide triphosphate hydrolases"/>
    <property type="match status" value="1"/>
</dbReference>
<dbReference type="FunFam" id="3.40.50.300:FF:000210">
    <property type="entry name" value="Si:dkey-16p6.1"/>
    <property type="match status" value="1"/>
</dbReference>
<dbReference type="GO" id="GO:0005737">
    <property type="term" value="C:cytoplasm"/>
    <property type="evidence" value="ECO:0007669"/>
    <property type="project" value="UniProtKB-SubCell"/>
</dbReference>
<dbReference type="InterPro" id="IPR001870">
    <property type="entry name" value="B30.2/SPRY"/>
</dbReference>
<keyword evidence="3" id="KW-0433">Leucine-rich repeat</keyword>
<dbReference type="GeneTree" id="ENSGT01150000286911"/>
<dbReference type="InterPro" id="IPR003879">
    <property type="entry name" value="Butyrophylin_SPRY"/>
</dbReference>
<dbReference type="SUPFAM" id="SSF52047">
    <property type="entry name" value="RNI-like"/>
    <property type="match status" value="1"/>
</dbReference>
<organism evidence="9 10">
    <name type="scientific">Cyprinodon variegatus</name>
    <name type="common">Sheepshead minnow</name>
    <dbReference type="NCBI Taxonomy" id="28743"/>
    <lineage>
        <taxon>Eukaryota</taxon>
        <taxon>Metazoa</taxon>
        <taxon>Chordata</taxon>
        <taxon>Craniata</taxon>
        <taxon>Vertebrata</taxon>
        <taxon>Euteleostomi</taxon>
        <taxon>Actinopterygii</taxon>
        <taxon>Neopterygii</taxon>
        <taxon>Teleostei</taxon>
        <taxon>Neoteleostei</taxon>
        <taxon>Acanthomorphata</taxon>
        <taxon>Ovalentaria</taxon>
        <taxon>Atherinomorphae</taxon>
        <taxon>Cyprinodontiformes</taxon>
        <taxon>Cyprinodontidae</taxon>
        <taxon>Cyprinodon</taxon>
    </lineage>
</organism>
<dbReference type="PRINTS" id="PR01407">
    <property type="entry name" value="BUTYPHLNCDUF"/>
</dbReference>
<feature type="domain" description="NACHT" evidence="8">
    <location>
        <begin position="153"/>
        <end position="287"/>
    </location>
</feature>
<dbReference type="Pfam" id="PF13516">
    <property type="entry name" value="LRR_6"/>
    <property type="match status" value="3"/>
</dbReference>
<dbReference type="GO" id="GO:0005524">
    <property type="term" value="F:ATP binding"/>
    <property type="evidence" value="ECO:0007669"/>
    <property type="project" value="UniProtKB-KW"/>
</dbReference>
<evidence type="ECO:0000256" key="3">
    <source>
        <dbReference type="ARBA" id="ARBA00022614"/>
    </source>
</evidence>
<reference evidence="9" key="1">
    <citation type="submission" date="2025-08" db="UniProtKB">
        <authorList>
            <consortium name="Ensembl"/>
        </authorList>
    </citation>
    <scope>IDENTIFICATION</scope>
</reference>
<dbReference type="Pfam" id="PF17776">
    <property type="entry name" value="NLRC4_HD2"/>
    <property type="match status" value="1"/>
</dbReference>
<evidence type="ECO:0000256" key="5">
    <source>
        <dbReference type="ARBA" id="ARBA00022741"/>
    </source>
</evidence>
<dbReference type="InterPro" id="IPR051261">
    <property type="entry name" value="NLR"/>
</dbReference>
<accession>A0A3Q2GG33</accession>
<dbReference type="InterPro" id="IPR003877">
    <property type="entry name" value="SPRY_dom"/>
</dbReference>
<dbReference type="PROSITE" id="PS50188">
    <property type="entry name" value="B302_SPRY"/>
    <property type="match status" value="1"/>
</dbReference>
<evidence type="ECO:0000256" key="1">
    <source>
        <dbReference type="ARBA" id="ARBA00004496"/>
    </source>
</evidence>
<dbReference type="SMART" id="SM00368">
    <property type="entry name" value="LRR_RI"/>
    <property type="match status" value="3"/>
</dbReference>
<dbReference type="InterPro" id="IPR029495">
    <property type="entry name" value="NACHT-assoc"/>
</dbReference>
<dbReference type="Pfam" id="PF14484">
    <property type="entry name" value="FISNA"/>
    <property type="match status" value="1"/>
</dbReference>
<dbReference type="Ensembl" id="ENSCVAT00000002610.1">
    <property type="protein sequence ID" value="ENSCVAP00000025065.1"/>
    <property type="gene ID" value="ENSCVAG00000009555.1"/>
</dbReference>
<dbReference type="Pfam" id="PF17779">
    <property type="entry name" value="WHD_NOD2"/>
    <property type="match status" value="1"/>
</dbReference>
<sequence length="968" mass="110798">MNDILLLCFSSYSQPKQCSVCKEALIAGESCQSSSTSDEFCPKCQKTTPETHGKFINVSLVCFTGEGLDLKLKKKLQKEMQRKFSVTAEGNGDPNISLKSIYTTLYVTKGESLSDEHEFRHLKGTLKKQSSEDSSVNLTEMFKSLADQGKPHRTVLTKGVAGIGKSFAVQKFIVDWAEEEANQHIDFVFCLAFRELNLVRKEKSLNELLSDFHPALQSLEDPPDYTKAKIVIILDGLDESRLKFNFENNKTVLSLSDVTSVDNLLVNLIQGNLLPEASIWITSRPAAASQIPAEYIDLVTEIRGFTDDQKVEYFQRRFGDDLGFAARIISHIQSSQCLDIMCQIPIFCWLCSVLFSEVFGGDEKAEIPQTLTETMARFVFAQTKRRSRKYDKKSKTHMEKLLQTHKEFLLKLGRLAFFQLLDNNLIFYEEDLRDNGIDTEEASIYSGFCNTVLREEKVFYQRKIFFFVHLTLQEFFAALYVYECFTTKNTKELVEFLKLEEKDYALADLIKMTVDKVLKKKNGHLDFFMRFLLGLMIEPNRRPLQGMLTSVDPNEDADKKVLTYLRSLRRKNLSPDSCINIFQALVEMRDHKLKDEIQEYLQLDNRSKKELTPLHCSALAYMLQVSKNELEELDLKSYNTTDEGRRRLIPAVRSSKKAVLKDCKVTAEWIEHLVFGLKFPFSPLRDLDLSNNDLMDSGVKLLCGGLSSPCCKLQVLRLSGCCITWTGCEYLVSALKSNPSHLVELDLSYNHLGETGIKLISDKNIFISADKSACELITLYIFHSLMYFYNIFVFPDACKLTLDSKTAHKNLLLSDGNRKVTWVEKEQPYPDHKERFEHFAQVLCEQGLQERCYFEVEVVEPCTVGLAYKSINRKGNTVDHRFGMNEKSWSQSLSGHGSYIWHKNNGIFVSSLRCSRVGVYLDYEAGSISFYKVSNDSRSRLHTYKDLRFSEALYPAVELHPHSSAFFL</sequence>
<dbReference type="SMART" id="SM00589">
    <property type="entry name" value="PRY"/>
    <property type="match status" value="1"/>
</dbReference>
<dbReference type="InterPro" id="IPR027417">
    <property type="entry name" value="P-loop_NTPase"/>
</dbReference>
<dbReference type="InterPro" id="IPR041267">
    <property type="entry name" value="NLRP_HD2"/>
</dbReference>
<evidence type="ECO:0000256" key="6">
    <source>
        <dbReference type="ARBA" id="ARBA00022840"/>
    </source>
</evidence>
<evidence type="ECO:0000259" key="8">
    <source>
        <dbReference type="PROSITE" id="PS50837"/>
    </source>
</evidence>
<dbReference type="InterPro" id="IPR006574">
    <property type="entry name" value="PRY"/>
</dbReference>
<dbReference type="SMART" id="SM01288">
    <property type="entry name" value="FISNA"/>
    <property type="match status" value="1"/>
</dbReference>
<dbReference type="InterPro" id="IPR007111">
    <property type="entry name" value="NACHT_NTPase"/>
</dbReference>
<dbReference type="Gene3D" id="3.80.10.10">
    <property type="entry name" value="Ribonuclease Inhibitor"/>
    <property type="match status" value="1"/>
</dbReference>
<dbReference type="InterPro" id="IPR032675">
    <property type="entry name" value="LRR_dom_sf"/>
</dbReference>
<proteinExistence type="predicted"/>
<dbReference type="Pfam" id="PF13765">
    <property type="entry name" value="PRY"/>
    <property type="match status" value="1"/>
</dbReference>
<dbReference type="InterPro" id="IPR041075">
    <property type="entry name" value="NOD1/2_WH"/>
</dbReference>
<keyword evidence="2" id="KW-0963">Cytoplasm</keyword>
<evidence type="ECO:0000256" key="4">
    <source>
        <dbReference type="ARBA" id="ARBA00022737"/>
    </source>
</evidence>
<dbReference type="SUPFAM" id="SSF49899">
    <property type="entry name" value="Concanavalin A-like lectins/glucanases"/>
    <property type="match status" value="1"/>
</dbReference>
<evidence type="ECO:0000259" key="7">
    <source>
        <dbReference type="PROSITE" id="PS50188"/>
    </source>
</evidence>
<name>A0A3Q2GG33_CYPVA</name>
<dbReference type="InterPro" id="IPR043136">
    <property type="entry name" value="B30.2/SPRY_sf"/>
</dbReference>
<dbReference type="Pfam" id="PF05729">
    <property type="entry name" value="NACHT"/>
    <property type="match status" value="1"/>
</dbReference>
<reference evidence="9" key="2">
    <citation type="submission" date="2025-09" db="UniProtKB">
        <authorList>
            <consortium name="Ensembl"/>
        </authorList>
    </citation>
    <scope>IDENTIFICATION</scope>
</reference>
<dbReference type="PANTHER" id="PTHR24106">
    <property type="entry name" value="NACHT, LRR AND CARD DOMAINS-CONTAINING"/>
    <property type="match status" value="1"/>
</dbReference>
<comment type="subcellular location">
    <subcellularLocation>
        <location evidence="1">Cytoplasm</location>
    </subcellularLocation>
</comment>
<dbReference type="SMART" id="SM00449">
    <property type="entry name" value="SPRY"/>
    <property type="match status" value="1"/>
</dbReference>
<dbReference type="Gene3D" id="2.60.120.920">
    <property type="match status" value="1"/>
</dbReference>
<evidence type="ECO:0000313" key="9">
    <source>
        <dbReference type="Ensembl" id="ENSCVAP00000025065.1"/>
    </source>
</evidence>
<keyword evidence="6" id="KW-0067">ATP-binding</keyword>
<protein>
    <recommendedName>
        <fullName evidence="11">B30.2/SPRY domain-containing protein</fullName>
    </recommendedName>
</protein>
<dbReference type="OMA" id="CINIFQA"/>
<keyword evidence="10" id="KW-1185">Reference proteome</keyword>
<evidence type="ECO:0008006" key="11">
    <source>
        <dbReference type="Google" id="ProtNLM"/>
    </source>
</evidence>
<dbReference type="InterPro" id="IPR001611">
    <property type="entry name" value="Leu-rich_rpt"/>
</dbReference>
<dbReference type="AlphaFoldDB" id="A0A3Q2GG33"/>
<evidence type="ECO:0000256" key="2">
    <source>
        <dbReference type="ARBA" id="ARBA00022490"/>
    </source>
</evidence>
<feature type="domain" description="B30.2/SPRY" evidence="7">
    <location>
        <begin position="780"/>
        <end position="968"/>
    </location>
</feature>
<keyword evidence="4" id="KW-0677">Repeat</keyword>
<evidence type="ECO:0000313" key="10">
    <source>
        <dbReference type="Proteomes" id="UP000265020"/>
    </source>
</evidence>
<keyword evidence="5" id="KW-0547">Nucleotide-binding</keyword>
<dbReference type="InterPro" id="IPR013320">
    <property type="entry name" value="ConA-like_dom_sf"/>
</dbReference>